<accession>A0AAX4L385</accession>
<gene>
    <name evidence="5" type="ORF">V6M85_03145</name>
</gene>
<dbReference type="RefSeq" id="WP_338602876.1">
    <property type="nucleotide sequence ID" value="NZ_CP146016.1"/>
</dbReference>
<dbReference type="GO" id="GO:0016787">
    <property type="term" value="F:hydrolase activity"/>
    <property type="evidence" value="ECO:0007669"/>
    <property type="project" value="UniProtKB-KW"/>
</dbReference>
<evidence type="ECO:0000256" key="1">
    <source>
        <dbReference type="ARBA" id="ARBA00022723"/>
    </source>
</evidence>
<keyword evidence="2" id="KW-0378">Hydrolase</keyword>
<keyword evidence="3" id="KW-0051">Antiviral defense</keyword>
<dbReference type="Gene3D" id="1.10.3210.30">
    <property type="match status" value="1"/>
</dbReference>
<evidence type="ECO:0000259" key="4">
    <source>
        <dbReference type="PROSITE" id="PS51643"/>
    </source>
</evidence>
<protein>
    <submittedName>
        <fullName evidence="5">HD domain-containing protein</fullName>
    </submittedName>
</protein>
<dbReference type="Proteomes" id="UP001432202">
    <property type="component" value="Chromosome"/>
</dbReference>
<organism evidence="5 6">
    <name type="scientific">Sulfolobus tengchongensis</name>
    <dbReference type="NCBI Taxonomy" id="207809"/>
    <lineage>
        <taxon>Archaea</taxon>
        <taxon>Thermoproteota</taxon>
        <taxon>Thermoprotei</taxon>
        <taxon>Sulfolobales</taxon>
        <taxon>Sulfolobaceae</taxon>
        <taxon>Sulfolobus</taxon>
    </lineage>
</organism>
<feature type="domain" description="HD Cas3-type" evidence="4">
    <location>
        <begin position="9"/>
        <end position="226"/>
    </location>
</feature>
<proteinExistence type="predicted"/>
<dbReference type="InterPro" id="IPR006483">
    <property type="entry name" value="CRISPR-assoc_Cas3_HD"/>
</dbReference>
<dbReference type="Pfam" id="PF01966">
    <property type="entry name" value="HD"/>
    <property type="match status" value="1"/>
</dbReference>
<sequence length="232" mass="26769">MVDCWAYKDEKSSETYEKHILDIAKYMEESNYFNGLVRVLSKRLNVDQDEIHDLVLLAGVLHDIGKIDVTYQRNPNRFSGHEIKSAGIISYASKIPENLFDPSDSEPVTKELLISIIIIRPVGFHHYAQRDYTKICKNLKSSFIPYDSCIECVKGVNDEVKNRFIRSKLGKEIIDKITNIISKKNKLDLYLPIEFCSNDFSYRYYRFVSSAILSILNEADGTVARINREAKQ</sequence>
<dbReference type="SUPFAM" id="SSF109604">
    <property type="entry name" value="HD-domain/PDEase-like"/>
    <property type="match status" value="1"/>
</dbReference>
<dbReference type="GeneID" id="89335731"/>
<dbReference type="InterPro" id="IPR006674">
    <property type="entry name" value="HD_domain"/>
</dbReference>
<dbReference type="AlphaFoldDB" id="A0AAX4L385"/>
<name>A0AAX4L385_9CREN</name>
<evidence type="ECO:0000256" key="3">
    <source>
        <dbReference type="ARBA" id="ARBA00023118"/>
    </source>
</evidence>
<dbReference type="EMBL" id="CP146016">
    <property type="protein sequence ID" value="WWQ61092.1"/>
    <property type="molecule type" value="Genomic_DNA"/>
</dbReference>
<evidence type="ECO:0000313" key="6">
    <source>
        <dbReference type="Proteomes" id="UP001432202"/>
    </source>
</evidence>
<dbReference type="GO" id="GO:0051607">
    <property type="term" value="P:defense response to virus"/>
    <property type="evidence" value="ECO:0007669"/>
    <property type="project" value="UniProtKB-KW"/>
</dbReference>
<dbReference type="InterPro" id="IPR038257">
    <property type="entry name" value="CRISPR-assoc_Cas3_HD_sf"/>
</dbReference>
<dbReference type="PROSITE" id="PS51643">
    <property type="entry name" value="HD_CAS3"/>
    <property type="match status" value="1"/>
</dbReference>
<dbReference type="GO" id="GO:0046872">
    <property type="term" value="F:metal ion binding"/>
    <property type="evidence" value="ECO:0007669"/>
    <property type="project" value="UniProtKB-KW"/>
</dbReference>
<reference evidence="5 6" key="1">
    <citation type="submission" date="2024-02" db="EMBL/GenBank/DDBJ databases">
        <title>STSV induces naive adaptation in Sulfolobus.</title>
        <authorList>
            <person name="Xiang X."/>
            <person name="Song M."/>
        </authorList>
    </citation>
    <scope>NUCLEOTIDE SEQUENCE [LARGE SCALE GENOMIC DNA]</scope>
    <source>
        <strain evidence="5 6">RT2</strain>
    </source>
</reference>
<keyword evidence="6" id="KW-1185">Reference proteome</keyword>
<evidence type="ECO:0000256" key="2">
    <source>
        <dbReference type="ARBA" id="ARBA00022801"/>
    </source>
</evidence>
<keyword evidence="1" id="KW-0479">Metal-binding</keyword>
<evidence type="ECO:0000313" key="5">
    <source>
        <dbReference type="EMBL" id="WWQ61092.1"/>
    </source>
</evidence>